<evidence type="ECO:0000313" key="4">
    <source>
        <dbReference type="Proteomes" id="UP000593579"/>
    </source>
</evidence>
<reference evidence="3 4" key="1">
    <citation type="journal article" date="2019" name="Genome Biol. Evol.">
        <title>Insights into the evolution of the New World diploid cottons (Gossypium, subgenus Houzingenia) based on genome sequencing.</title>
        <authorList>
            <person name="Grover C.E."/>
            <person name="Arick M.A. 2nd"/>
            <person name="Thrash A."/>
            <person name="Conover J.L."/>
            <person name="Sanders W.S."/>
            <person name="Peterson D.G."/>
            <person name="Frelichowski J.E."/>
            <person name="Scheffler J.A."/>
            <person name="Scheffler B.E."/>
            <person name="Wendel J.F."/>
        </authorList>
    </citation>
    <scope>NUCLEOTIDE SEQUENCE [LARGE SCALE GENOMIC DNA]</scope>
    <source>
        <strain evidence="3">5</strain>
        <tissue evidence="3">Leaf</tissue>
    </source>
</reference>
<feature type="transmembrane region" description="Helical" evidence="2">
    <location>
        <begin position="76"/>
        <end position="94"/>
    </location>
</feature>
<organism evidence="3 4">
    <name type="scientific">Gossypium gossypioides</name>
    <name type="common">Mexican cotton</name>
    <name type="synonym">Selera gossypioides</name>
    <dbReference type="NCBI Taxonomy" id="34282"/>
    <lineage>
        <taxon>Eukaryota</taxon>
        <taxon>Viridiplantae</taxon>
        <taxon>Streptophyta</taxon>
        <taxon>Embryophyta</taxon>
        <taxon>Tracheophyta</taxon>
        <taxon>Spermatophyta</taxon>
        <taxon>Magnoliopsida</taxon>
        <taxon>eudicotyledons</taxon>
        <taxon>Gunneridae</taxon>
        <taxon>Pentapetalae</taxon>
        <taxon>rosids</taxon>
        <taxon>malvids</taxon>
        <taxon>Malvales</taxon>
        <taxon>Malvaceae</taxon>
        <taxon>Malvoideae</taxon>
        <taxon>Gossypium</taxon>
    </lineage>
</organism>
<proteinExistence type="predicted"/>
<dbReference type="Proteomes" id="UP000593579">
    <property type="component" value="Unassembled WGS sequence"/>
</dbReference>
<accession>A0A7J9CN41</accession>
<feature type="region of interest" description="Disordered" evidence="1">
    <location>
        <begin position="152"/>
        <end position="171"/>
    </location>
</feature>
<keyword evidence="2" id="KW-1133">Transmembrane helix</keyword>
<keyword evidence="2" id="KW-0472">Membrane</keyword>
<evidence type="ECO:0000313" key="3">
    <source>
        <dbReference type="EMBL" id="MBA0749714.1"/>
    </source>
</evidence>
<dbReference type="EMBL" id="JABEZY010000011">
    <property type="protein sequence ID" value="MBA0749714.1"/>
    <property type="molecule type" value="Genomic_DNA"/>
</dbReference>
<sequence length="171" mass="18445">MQSAQLDAPSCWFCKIQYGRAMSGILGQAGIGGILHSSDGVKLMFFSKHIGVPKKANGDADTLAKAGSSVLEVLSMMQRIVAIFFAILLFVATMEADGKLMTLEKEPEPSNHQLGRKVDVGAKDGIDLTAVDGAGEDDSDVALLASQKKVTTESRHHFFPNESNPYRHNRP</sequence>
<keyword evidence="4" id="KW-1185">Reference proteome</keyword>
<evidence type="ECO:0000256" key="1">
    <source>
        <dbReference type="SAM" id="MobiDB-lite"/>
    </source>
</evidence>
<dbReference type="OrthoDB" id="970610at2759"/>
<evidence type="ECO:0000256" key="2">
    <source>
        <dbReference type="SAM" id="Phobius"/>
    </source>
</evidence>
<protein>
    <submittedName>
        <fullName evidence="3">Uncharacterized protein</fullName>
    </submittedName>
</protein>
<dbReference type="AlphaFoldDB" id="A0A7J9CN41"/>
<comment type="caution">
    <text evidence="3">The sequence shown here is derived from an EMBL/GenBank/DDBJ whole genome shotgun (WGS) entry which is preliminary data.</text>
</comment>
<feature type="compositionally biased region" description="Polar residues" evidence="1">
    <location>
        <begin position="161"/>
        <end position="171"/>
    </location>
</feature>
<name>A0A7J9CN41_GOSGO</name>
<keyword evidence="2" id="KW-0812">Transmembrane</keyword>
<gene>
    <name evidence="3" type="ORF">Gogos_003612</name>
</gene>